<keyword evidence="3" id="KW-1185">Reference proteome</keyword>
<evidence type="ECO:0000313" key="3">
    <source>
        <dbReference type="Proteomes" id="UP000075920"/>
    </source>
</evidence>
<evidence type="ECO:0000256" key="1">
    <source>
        <dbReference type="SAM" id="SignalP"/>
    </source>
</evidence>
<reference evidence="2" key="2">
    <citation type="submission" date="2020-05" db="UniProtKB">
        <authorList>
            <consortium name="EnsemblMetazoa"/>
        </authorList>
    </citation>
    <scope>IDENTIFICATION</scope>
    <source>
        <strain evidence="2">MINIMUS1</strain>
    </source>
</reference>
<feature type="signal peptide" evidence="1">
    <location>
        <begin position="1"/>
        <end position="20"/>
    </location>
</feature>
<dbReference type="EnsemblMetazoa" id="AMIN014003-RB">
    <property type="protein sequence ID" value="AMIN014003-PB"/>
    <property type="gene ID" value="AMIN014003"/>
</dbReference>
<accession>A0A182WMN8</accession>
<dbReference type="Proteomes" id="UP000075920">
    <property type="component" value="Unassembled WGS sequence"/>
</dbReference>
<protein>
    <submittedName>
        <fullName evidence="2">Uncharacterized protein</fullName>
    </submittedName>
</protein>
<keyword evidence="1" id="KW-0732">Signal</keyword>
<sequence length="50" mass="5714">VVVSWIIETLSLALICVLNSKNVAEENHIVPQNDFCWSKLQTYPKSQRVV</sequence>
<proteinExistence type="predicted"/>
<organism evidence="2 3">
    <name type="scientific">Anopheles minimus</name>
    <dbReference type="NCBI Taxonomy" id="112268"/>
    <lineage>
        <taxon>Eukaryota</taxon>
        <taxon>Metazoa</taxon>
        <taxon>Ecdysozoa</taxon>
        <taxon>Arthropoda</taxon>
        <taxon>Hexapoda</taxon>
        <taxon>Insecta</taxon>
        <taxon>Pterygota</taxon>
        <taxon>Neoptera</taxon>
        <taxon>Endopterygota</taxon>
        <taxon>Diptera</taxon>
        <taxon>Nematocera</taxon>
        <taxon>Culicoidea</taxon>
        <taxon>Culicidae</taxon>
        <taxon>Anophelinae</taxon>
        <taxon>Anopheles</taxon>
    </lineage>
</organism>
<reference evidence="3" key="1">
    <citation type="submission" date="2013-03" db="EMBL/GenBank/DDBJ databases">
        <title>The Genome Sequence of Anopheles minimus MINIMUS1.</title>
        <authorList>
            <consortium name="The Broad Institute Genomics Platform"/>
            <person name="Neafsey D.E."/>
            <person name="Walton C."/>
            <person name="Walker B."/>
            <person name="Young S.K."/>
            <person name="Zeng Q."/>
            <person name="Gargeya S."/>
            <person name="Fitzgerald M."/>
            <person name="Haas B."/>
            <person name="Abouelleil A."/>
            <person name="Allen A.W."/>
            <person name="Alvarado L."/>
            <person name="Arachchi H.M."/>
            <person name="Berlin A.M."/>
            <person name="Chapman S.B."/>
            <person name="Gainer-Dewar J."/>
            <person name="Goldberg J."/>
            <person name="Griggs A."/>
            <person name="Gujja S."/>
            <person name="Hansen M."/>
            <person name="Howarth C."/>
            <person name="Imamovic A."/>
            <person name="Ireland A."/>
            <person name="Larimer J."/>
            <person name="McCowan C."/>
            <person name="Murphy C."/>
            <person name="Pearson M."/>
            <person name="Poon T.W."/>
            <person name="Priest M."/>
            <person name="Roberts A."/>
            <person name="Saif S."/>
            <person name="Shea T."/>
            <person name="Sisk P."/>
            <person name="Sykes S."/>
            <person name="Wortman J."/>
            <person name="Nusbaum C."/>
            <person name="Birren B."/>
        </authorList>
    </citation>
    <scope>NUCLEOTIDE SEQUENCE [LARGE SCALE GENOMIC DNA]</scope>
    <source>
        <strain evidence="3">MINIMUS1</strain>
    </source>
</reference>
<feature type="chain" id="PRO_5008141600" evidence="1">
    <location>
        <begin position="21"/>
        <end position="50"/>
    </location>
</feature>
<evidence type="ECO:0000313" key="2">
    <source>
        <dbReference type="EnsemblMetazoa" id="AMIN014003-PB"/>
    </source>
</evidence>
<dbReference type="AlphaFoldDB" id="A0A182WMN8"/>
<dbReference type="VEuPathDB" id="VectorBase:AMIN014003"/>
<name>A0A182WMN8_9DIPT</name>